<protein>
    <submittedName>
        <fullName evidence="2">GNAT family N-acetyltransferase</fullName>
        <ecNumber evidence="2">2.3.1.-</ecNumber>
    </submittedName>
</protein>
<evidence type="ECO:0000313" key="3">
    <source>
        <dbReference type="Proteomes" id="UP001597213"/>
    </source>
</evidence>
<feature type="domain" description="N-acetyltransferase" evidence="1">
    <location>
        <begin position="96"/>
        <end position="230"/>
    </location>
</feature>
<dbReference type="Pfam" id="PF03992">
    <property type="entry name" value="ABM"/>
    <property type="match status" value="1"/>
</dbReference>
<evidence type="ECO:0000313" key="2">
    <source>
        <dbReference type="EMBL" id="MFD1881022.1"/>
    </source>
</evidence>
<dbReference type="SUPFAM" id="SSF54909">
    <property type="entry name" value="Dimeric alpha+beta barrel"/>
    <property type="match status" value="1"/>
</dbReference>
<proteinExistence type="predicted"/>
<keyword evidence="3" id="KW-1185">Reference proteome</keyword>
<organism evidence="2 3">
    <name type="scientific">Paracoccus pacificus</name>
    <dbReference type="NCBI Taxonomy" id="1463598"/>
    <lineage>
        <taxon>Bacteria</taxon>
        <taxon>Pseudomonadati</taxon>
        <taxon>Pseudomonadota</taxon>
        <taxon>Alphaproteobacteria</taxon>
        <taxon>Rhodobacterales</taxon>
        <taxon>Paracoccaceae</taxon>
        <taxon>Paracoccus</taxon>
    </lineage>
</organism>
<dbReference type="Proteomes" id="UP001597213">
    <property type="component" value="Unassembled WGS sequence"/>
</dbReference>
<dbReference type="EC" id="2.3.1.-" evidence="2"/>
<dbReference type="GO" id="GO:0016746">
    <property type="term" value="F:acyltransferase activity"/>
    <property type="evidence" value="ECO:0007669"/>
    <property type="project" value="UniProtKB-KW"/>
</dbReference>
<dbReference type="RefSeq" id="WP_379140531.1">
    <property type="nucleotide sequence ID" value="NZ_JBHUEN010000013.1"/>
</dbReference>
<dbReference type="Gene3D" id="3.30.70.100">
    <property type="match status" value="1"/>
</dbReference>
<dbReference type="Gene3D" id="3.40.630.30">
    <property type="match status" value="1"/>
</dbReference>
<keyword evidence="2" id="KW-0012">Acyltransferase</keyword>
<accession>A0ABW4R4C1</accession>
<gene>
    <name evidence="2" type="ORF">ACFSCT_04750</name>
</gene>
<dbReference type="InterPro" id="IPR000182">
    <property type="entry name" value="GNAT_dom"/>
</dbReference>
<dbReference type="InterPro" id="IPR016181">
    <property type="entry name" value="Acyl_CoA_acyltransferase"/>
</dbReference>
<dbReference type="CDD" id="cd04301">
    <property type="entry name" value="NAT_SF"/>
    <property type="match status" value="1"/>
</dbReference>
<keyword evidence="2" id="KW-0808">Transferase</keyword>
<dbReference type="InterPro" id="IPR007138">
    <property type="entry name" value="ABM_dom"/>
</dbReference>
<dbReference type="EMBL" id="JBHUEN010000013">
    <property type="protein sequence ID" value="MFD1881022.1"/>
    <property type="molecule type" value="Genomic_DNA"/>
</dbReference>
<reference evidence="3" key="1">
    <citation type="journal article" date="2019" name="Int. J. Syst. Evol. Microbiol.">
        <title>The Global Catalogue of Microorganisms (GCM) 10K type strain sequencing project: providing services to taxonomists for standard genome sequencing and annotation.</title>
        <authorList>
            <consortium name="The Broad Institute Genomics Platform"/>
            <consortium name="The Broad Institute Genome Sequencing Center for Infectious Disease"/>
            <person name="Wu L."/>
            <person name="Ma J."/>
        </authorList>
    </citation>
    <scope>NUCLEOTIDE SEQUENCE [LARGE SCALE GENOMIC DNA]</scope>
    <source>
        <strain evidence="3">CCUG 56029</strain>
    </source>
</reference>
<dbReference type="SUPFAM" id="SSF55729">
    <property type="entry name" value="Acyl-CoA N-acyltransferases (Nat)"/>
    <property type="match status" value="1"/>
</dbReference>
<comment type="caution">
    <text evidence="2">The sequence shown here is derived from an EMBL/GenBank/DDBJ whole genome shotgun (WGS) entry which is preliminary data.</text>
</comment>
<dbReference type="Pfam" id="PF00583">
    <property type="entry name" value="Acetyltransf_1"/>
    <property type="match status" value="1"/>
</dbReference>
<dbReference type="PROSITE" id="PS51186">
    <property type="entry name" value="GNAT"/>
    <property type="match status" value="1"/>
</dbReference>
<name>A0ABW4R4C1_9RHOB</name>
<evidence type="ECO:0000259" key="1">
    <source>
        <dbReference type="PROSITE" id="PS51186"/>
    </source>
</evidence>
<dbReference type="InterPro" id="IPR011008">
    <property type="entry name" value="Dimeric_a/b-barrel"/>
</dbReference>
<sequence>MRGQVYIVDGTFGPVDPEAAKRIAAILPGHAETTRNEPGCIGFSAEPAGDDANWRVDEAFADSEAFAHHQERISGNHWGQATAGIRRDYNARLADPVIRPEVAADLPGIRSLVTRAFPTDAEARIVDKLRADGDLVHSLVAMAGAHVAGHVGLSRVRAPVPALCLAPVSVHPALQGRGLGSDLVRAALDAAQGSVVVVVGDPVFYGRFGFQHVGWESRYAGPYQMALDLIGAPLPDKATLTYPPAFAIG</sequence>